<dbReference type="STRING" id="501010.NOSIN_25990"/>
<feature type="region of interest" description="Disordered" evidence="6">
    <location>
        <begin position="1"/>
        <end position="82"/>
    </location>
</feature>
<evidence type="ECO:0000256" key="2">
    <source>
        <dbReference type="ARBA" id="ARBA00022475"/>
    </source>
</evidence>
<dbReference type="PANTHER" id="PTHR36115:SF4">
    <property type="entry name" value="MEMBRANE PROTEIN"/>
    <property type="match status" value="1"/>
</dbReference>
<evidence type="ECO:0000256" key="1">
    <source>
        <dbReference type="ARBA" id="ARBA00004651"/>
    </source>
</evidence>
<evidence type="ECO:0000256" key="4">
    <source>
        <dbReference type="ARBA" id="ARBA00022989"/>
    </source>
</evidence>
<dbReference type="InterPro" id="IPR051791">
    <property type="entry name" value="Pra-immunoreactive"/>
</dbReference>
<feature type="compositionally biased region" description="Pro residues" evidence="6">
    <location>
        <begin position="43"/>
        <end position="55"/>
    </location>
</feature>
<dbReference type="OrthoDB" id="3542905at2"/>
<dbReference type="GO" id="GO:0005886">
    <property type="term" value="C:plasma membrane"/>
    <property type="evidence" value="ECO:0007669"/>
    <property type="project" value="UniProtKB-SubCell"/>
</dbReference>
<feature type="domain" description="RDD" evidence="8">
    <location>
        <begin position="81"/>
        <end position="222"/>
    </location>
</feature>
<dbReference type="Proteomes" id="UP000189004">
    <property type="component" value="Unassembled WGS sequence"/>
</dbReference>
<evidence type="ECO:0000313" key="9">
    <source>
        <dbReference type="EMBL" id="OOC56857.1"/>
    </source>
</evidence>
<accession>A0A1V3C7W3</accession>
<comment type="subcellular location">
    <subcellularLocation>
        <location evidence="1">Cell membrane</location>
        <topology evidence="1">Multi-pass membrane protein</topology>
    </subcellularLocation>
</comment>
<keyword evidence="3 7" id="KW-0812">Transmembrane</keyword>
<organism evidence="9 10">
    <name type="scientific">Nocardiopsis sinuspersici</name>
    <dbReference type="NCBI Taxonomy" id="501010"/>
    <lineage>
        <taxon>Bacteria</taxon>
        <taxon>Bacillati</taxon>
        <taxon>Actinomycetota</taxon>
        <taxon>Actinomycetes</taxon>
        <taxon>Streptosporangiales</taxon>
        <taxon>Nocardiopsidaceae</taxon>
        <taxon>Nocardiopsis</taxon>
    </lineage>
</organism>
<feature type="compositionally biased region" description="Low complexity" evidence="6">
    <location>
        <begin position="57"/>
        <end position="74"/>
    </location>
</feature>
<reference evidence="10" key="1">
    <citation type="submission" date="2016-08" db="EMBL/GenBank/DDBJ databases">
        <authorList>
            <person name="Tokovenko B."/>
            <person name="Kalinowski J."/>
        </authorList>
    </citation>
    <scope>NUCLEOTIDE SEQUENCE [LARGE SCALE GENOMIC DNA]</scope>
    <source>
        <strain evidence="10">UTMC102</strain>
    </source>
</reference>
<comment type="caution">
    <text evidence="9">The sequence shown here is derived from an EMBL/GenBank/DDBJ whole genome shotgun (WGS) entry which is preliminary data.</text>
</comment>
<evidence type="ECO:0000256" key="5">
    <source>
        <dbReference type="ARBA" id="ARBA00023136"/>
    </source>
</evidence>
<dbReference type="AlphaFoldDB" id="A0A1V3C7W3"/>
<evidence type="ECO:0000259" key="8">
    <source>
        <dbReference type="Pfam" id="PF06271"/>
    </source>
</evidence>
<sequence length="228" mass="23939">MPPTHWNPKDPRPVAYPPPNGGWGPAPGQGAPPPGPGWGRPVSGPPQGWPGPGMPPGQGMQPVQGMPPGQGASPPAGPEPATFGRRLAARTIDYVLALFAAAAFFVVMAVVTVVLTGSDQTTDAEGTLWAVLFVFGWGLLLFFYDWLYLVTWGRTLGKMMVGIKVVSAADGGRLSQGQALGRSAFFGLPQSLPGLGHVFTMAESMAAFGDRRNRSLHDRVAGTVVIRT</sequence>
<evidence type="ECO:0000256" key="3">
    <source>
        <dbReference type="ARBA" id="ARBA00022692"/>
    </source>
</evidence>
<dbReference type="EMBL" id="MCOK01000001">
    <property type="protein sequence ID" value="OOC56857.1"/>
    <property type="molecule type" value="Genomic_DNA"/>
</dbReference>
<keyword evidence="4 7" id="KW-1133">Transmembrane helix</keyword>
<keyword evidence="2" id="KW-1003">Cell membrane</keyword>
<feature type="transmembrane region" description="Helical" evidence="7">
    <location>
        <begin position="94"/>
        <end position="115"/>
    </location>
</feature>
<proteinExistence type="predicted"/>
<gene>
    <name evidence="9" type="ORF">NOSIN_25990</name>
</gene>
<feature type="transmembrane region" description="Helical" evidence="7">
    <location>
        <begin position="127"/>
        <end position="150"/>
    </location>
</feature>
<dbReference type="PANTHER" id="PTHR36115">
    <property type="entry name" value="PROLINE-RICH ANTIGEN HOMOLOG-RELATED"/>
    <property type="match status" value="1"/>
</dbReference>
<dbReference type="InterPro" id="IPR010432">
    <property type="entry name" value="RDD"/>
</dbReference>
<dbReference type="Pfam" id="PF06271">
    <property type="entry name" value="RDD"/>
    <property type="match status" value="1"/>
</dbReference>
<name>A0A1V3C7W3_9ACTN</name>
<evidence type="ECO:0000313" key="10">
    <source>
        <dbReference type="Proteomes" id="UP000189004"/>
    </source>
</evidence>
<evidence type="ECO:0000256" key="7">
    <source>
        <dbReference type="SAM" id="Phobius"/>
    </source>
</evidence>
<evidence type="ECO:0000256" key="6">
    <source>
        <dbReference type="SAM" id="MobiDB-lite"/>
    </source>
</evidence>
<keyword evidence="5 7" id="KW-0472">Membrane</keyword>
<protein>
    <recommendedName>
        <fullName evidence="8">RDD domain-containing protein</fullName>
    </recommendedName>
</protein>
<keyword evidence="10" id="KW-1185">Reference proteome</keyword>